<evidence type="ECO:0000313" key="1">
    <source>
        <dbReference type="EMBL" id="KAJ1365182.1"/>
    </source>
</evidence>
<name>A0AAD5N997_PARTN</name>
<protein>
    <submittedName>
        <fullName evidence="1">Uncharacterized protein</fullName>
    </submittedName>
</protein>
<dbReference type="EMBL" id="JAHQIW010005189">
    <property type="protein sequence ID" value="KAJ1365182.1"/>
    <property type="molecule type" value="Genomic_DNA"/>
</dbReference>
<comment type="caution">
    <text evidence="1">The sequence shown here is derived from an EMBL/GenBank/DDBJ whole genome shotgun (WGS) entry which is preliminary data.</text>
</comment>
<organism evidence="1 2">
    <name type="scientific">Parelaphostrongylus tenuis</name>
    <name type="common">Meningeal worm</name>
    <dbReference type="NCBI Taxonomy" id="148309"/>
    <lineage>
        <taxon>Eukaryota</taxon>
        <taxon>Metazoa</taxon>
        <taxon>Ecdysozoa</taxon>
        <taxon>Nematoda</taxon>
        <taxon>Chromadorea</taxon>
        <taxon>Rhabditida</taxon>
        <taxon>Rhabditina</taxon>
        <taxon>Rhabditomorpha</taxon>
        <taxon>Strongyloidea</taxon>
        <taxon>Metastrongylidae</taxon>
        <taxon>Parelaphostrongylus</taxon>
    </lineage>
</organism>
<dbReference type="AlphaFoldDB" id="A0AAD5N997"/>
<dbReference type="Proteomes" id="UP001196413">
    <property type="component" value="Unassembled WGS sequence"/>
</dbReference>
<accession>A0AAD5N997</accession>
<sequence length="56" mass="6494">MTDEEVEDLSKSQVLLSSNTMDRINLLFHWSFRTKSSMLFLSGAELNRTSLKEENN</sequence>
<evidence type="ECO:0000313" key="2">
    <source>
        <dbReference type="Proteomes" id="UP001196413"/>
    </source>
</evidence>
<gene>
    <name evidence="1" type="ORF">KIN20_025416</name>
</gene>
<keyword evidence="2" id="KW-1185">Reference proteome</keyword>
<proteinExistence type="predicted"/>
<reference evidence="1" key="1">
    <citation type="submission" date="2021-06" db="EMBL/GenBank/DDBJ databases">
        <title>Parelaphostrongylus tenuis whole genome reference sequence.</title>
        <authorList>
            <person name="Garwood T.J."/>
            <person name="Larsen P.A."/>
            <person name="Fountain-Jones N.M."/>
            <person name="Garbe J.R."/>
            <person name="Macchietto M.G."/>
            <person name="Kania S.A."/>
            <person name="Gerhold R.W."/>
            <person name="Richards J.E."/>
            <person name="Wolf T.M."/>
        </authorList>
    </citation>
    <scope>NUCLEOTIDE SEQUENCE</scope>
    <source>
        <strain evidence="1">MNPRO001-30</strain>
        <tissue evidence="1">Meninges</tissue>
    </source>
</reference>